<proteinExistence type="predicted"/>
<keyword evidence="2" id="KW-1185">Reference proteome</keyword>
<evidence type="ECO:0000313" key="1">
    <source>
        <dbReference type="EMBL" id="KAF2714320.1"/>
    </source>
</evidence>
<dbReference type="Proteomes" id="UP000799428">
    <property type="component" value="Unassembled WGS sequence"/>
</dbReference>
<dbReference type="AlphaFoldDB" id="A0A6G1KND6"/>
<sequence>MSIPILFTLPPSNRHEAILLDTTKAGGPTLKSINKQVTAAMGTSPNCAEFMSKYKKTAETRETIESMRIHWAETGRDRNVWPEYTELTNENLPAIIELLRLAPGKGDVLEIKVGKAEAVGE</sequence>
<organism evidence="1 2">
    <name type="scientific">Pleomassaria siparia CBS 279.74</name>
    <dbReference type="NCBI Taxonomy" id="1314801"/>
    <lineage>
        <taxon>Eukaryota</taxon>
        <taxon>Fungi</taxon>
        <taxon>Dikarya</taxon>
        <taxon>Ascomycota</taxon>
        <taxon>Pezizomycotina</taxon>
        <taxon>Dothideomycetes</taxon>
        <taxon>Pleosporomycetidae</taxon>
        <taxon>Pleosporales</taxon>
        <taxon>Pleomassariaceae</taxon>
        <taxon>Pleomassaria</taxon>
    </lineage>
</organism>
<gene>
    <name evidence="1" type="ORF">K504DRAFT_456554</name>
</gene>
<accession>A0A6G1KND6</accession>
<protein>
    <submittedName>
        <fullName evidence="1">Uncharacterized protein</fullName>
    </submittedName>
</protein>
<dbReference type="OrthoDB" id="4415650at2759"/>
<dbReference type="EMBL" id="MU005764">
    <property type="protein sequence ID" value="KAF2714320.1"/>
    <property type="molecule type" value="Genomic_DNA"/>
</dbReference>
<evidence type="ECO:0000313" key="2">
    <source>
        <dbReference type="Proteomes" id="UP000799428"/>
    </source>
</evidence>
<reference evidence="1" key="1">
    <citation type="journal article" date="2020" name="Stud. Mycol.">
        <title>101 Dothideomycetes genomes: a test case for predicting lifestyles and emergence of pathogens.</title>
        <authorList>
            <person name="Haridas S."/>
            <person name="Albert R."/>
            <person name="Binder M."/>
            <person name="Bloem J."/>
            <person name="Labutti K."/>
            <person name="Salamov A."/>
            <person name="Andreopoulos B."/>
            <person name="Baker S."/>
            <person name="Barry K."/>
            <person name="Bills G."/>
            <person name="Bluhm B."/>
            <person name="Cannon C."/>
            <person name="Castanera R."/>
            <person name="Culley D."/>
            <person name="Daum C."/>
            <person name="Ezra D."/>
            <person name="Gonzalez J."/>
            <person name="Henrissat B."/>
            <person name="Kuo A."/>
            <person name="Liang C."/>
            <person name="Lipzen A."/>
            <person name="Lutzoni F."/>
            <person name="Magnuson J."/>
            <person name="Mondo S."/>
            <person name="Nolan M."/>
            <person name="Ohm R."/>
            <person name="Pangilinan J."/>
            <person name="Park H.-J."/>
            <person name="Ramirez L."/>
            <person name="Alfaro M."/>
            <person name="Sun H."/>
            <person name="Tritt A."/>
            <person name="Yoshinaga Y."/>
            <person name="Zwiers L.-H."/>
            <person name="Turgeon B."/>
            <person name="Goodwin S."/>
            <person name="Spatafora J."/>
            <person name="Crous P."/>
            <person name="Grigoriev I."/>
        </authorList>
    </citation>
    <scope>NUCLEOTIDE SEQUENCE</scope>
    <source>
        <strain evidence="1">CBS 279.74</strain>
    </source>
</reference>
<name>A0A6G1KND6_9PLEO</name>